<evidence type="ECO:0008006" key="5">
    <source>
        <dbReference type="Google" id="ProtNLM"/>
    </source>
</evidence>
<dbReference type="EMBL" id="JAGSXJ010000017">
    <property type="protein sequence ID" value="KAH6683510.1"/>
    <property type="molecule type" value="Genomic_DNA"/>
</dbReference>
<dbReference type="SUPFAM" id="SSF50494">
    <property type="entry name" value="Trypsin-like serine proteases"/>
    <property type="match status" value="1"/>
</dbReference>
<name>A0A9P9A9V5_9PEZI</name>
<dbReference type="Gene3D" id="2.40.10.10">
    <property type="entry name" value="Trypsin-like serine proteases"/>
    <property type="match status" value="1"/>
</dbReference>
<dbReference type="InterPro" id="IPR050966">
    <property type="entry name" value="Glutamyl_endopeptidase"/>
</dbReference>
<dbReference type="InterPro" id="IPR009003">
    <property type="entry name" value="Peptidase_S1_PA"/>
</dbReference>
<dbReference type="AlphaFoldDB" id="A0A9P9A9V5"/>
<keyword evidence="4" id="KW-1185">Reference proteome</keyword>
<feature type="region of interest" description="Disordered" evidence="2">
    <location>
        <begin position="626"/>
        <end position="653"/>
    </location>
</feature>
<feature type="compositionally biased region" description="Basic and acidic residues" evidence="2">
    <location>
        <begin position="626"/>
        <end position="637"/>
    </location>
</feature>
<dbReference type="PANTHER" id="PTHR15462">
    <property type="entry name" value="SERINE PROTEASE"/>
    <property type="match status" value="1"/>
</dbReference>
<comment type="caution">
    <text evidence="3">The sequence shown here is derived from an EMBL/GenBank/DDBJ whole genome shotgun (WGS) entry which is preliminary data.</text>
</comment>
<dbReference type="Proteomes" id="UP000770015">
    <property type="component" value="Unassembled WGS sequence"/>
</dbReference>
<proteinExistence type="predicted"/>
<dbReference type="InterPro" id="IPR043504">
    <property type="entry name" value="Peptidase_S1_PA_chymotrypsin"/>
</dbReference>
<evidence type="ECO:0000313" key="4">
    <source>
        <dbReference type="Proteomes" id="UP000770015"/>
    </source>
</evidence>
<sequence>MNGRKIVTTGEWLADSPDRARTKDVAFIQVGRDFTGNLQLFSYKDTPPSGRQVHLGVVGYPGDKYLKDDEHDTNEAGAQMYEDFQYTDYDIADSKRNMIEYKVSTFGGQSGAPIIRRGNSIVAIGTHCYGGGGTEANSGNSIGGKYGNAYSNYIGLFSRDVKTENGRATIVPITESGSINGQSPFNITSINGGGFSSGGFKDSPSFQQLPGSKSVASSGDTEGILDILKTIGRGASVALPIAGSILGGPIGGGIATVAGSLLGYVSKAESALDNGTASAEGFAVERIAPGAAERAVLAQAALQTVVSLEHNAVSEGLIRDIHDNFNRTLPRLDNLVTCFKPVLTQHAVNIAVQGMNRTAGLSQNAAESGAYRNRVDLRVDHPHESAFEGEGGALLECLLTPTLPIAGEESWISDLGGLISSGLRTVAPIAGNLAKEYAPGIINGLVGKITGGSESTEIQSGLLSDEATRFVFKRALLADASLAAMQRLDKKQLSQLRLREDIAHEHAENVPEGAWGDFFKGAVQTIAPIALDAGKKAVASVAPKIINGVLNKVGLGGRSEALNAPYTVNGGGNGPNNTLRTRRSVLDMFNTANVGTATMVSNFEAPAPPLESSSLQATLKARHAEWQPLAERRRSLDDNDDLPVEYPASPPAI</sequence>
<evidence type="ECO:0000313" key="3">
    <source>
        <dbReference type="EMBL" id="KAH6683510.1"/>
    </source>
</evidence>
<evidence type="ECO:0000256" key="2">
    <source>
        <dbReference type="SAM" id="MobiDB-lite"/>
    </source>
</evidence>
<dbReference type="OrthoDB" id="3693942at2759"/>
<reference evidence="3" key="1">
    <citation type="journal article" date="2021" name="Nat. Commun.">
        <title>Genetic determinants of endophytism in the Arabidopsis root mycobiome.</title>
        <authorList>
            <person name="Mesny F."/>
            <person name="Miyauchi S."/>
            <person name="Thiergart T."/>
            <person name="Pickel B."/>
            <person name="Atanasova L."/>
            <person name="Karlsson M."/>
            <person name="Huettel B."/>
            <person name="Barry K.W."/>
            <person name="Haridas S."/>
            <person name="Chen C."/>
            <person name="Bauer D."/>
            <person name="Andreopoulos W."/>
            <person name="Pangilinan J."/>
            <person name="LaButti K."/>
            <person name="Riley R."/>
            <person name="Lipzen A."/>
            <person name="Clum A."/>
            <person name="Drula E."/>
            <person name="Henrissat B."/>
            <person name="Kohler A."/>
            <person name="Grigoriev I.V."/>
            <person name="Martin F.M."/>
            <person name="Hacquard S."/>
        </authorList>
    </citation>
    <scope>NUCLEOTIDE SEQUENCE</scope>
    <source>
        <strain evidence="3">MPI-SDFR-AT-0117</strain>
    </source>
</reference>
<organism evidence="3 4">
    <name type="scientific">Plectosphaerella plurivora</name>
    <dbReference type="NCBI Taxonomy" id="936078"/>
    <lineage>
        <taxon>Eukaryota</taxon>
        <taxon>Fungi</taxon>
        <taxon>Dikarya</taxon>
        <taxon>Ascomycota</taxon>
        <taxon>Pezizomycotina</taxon>
        <taxon>Sordariomycetes</taxon>
        <taxon>Hypocreomycetidae</taxon>
        <taxon>Glomerellales</taxon>
        <taxon>Plectosphaerellaceae</taxon>
        <taxon>Plectosphaerella</taxon>
    </lineage>
</organism>
<gene>
    <name evidence="3" type="ORF">F5X68DRAFT_233566</name>
</gene>
<keyword evidence="1" id="KW-0732">Signal</keyword>
<accession>A0A9P9A9V5</accession>
<protein>
    <recommendedName>
        <fullName evidence="5">Serine protease</fullName>
    </recommendedName>
</protein>
<dbReference type="PANTHER" id="PTHR15462:SF8">
    <property type="entry name" value="SERINE PROTEASE"/>
    <property type="match status" value="1"/>
</dbReference>
<evidence type="ECO:0000256" key="1">
    <source>
        <dbReference type="ARBA" id="ARBA00022729"/>
    </source>
</evidence>